<reference evidence="2 3" key="1">
    <citation type="submission" date="2019-03" db="EMBL/GenBank/DDBJ databases">
        <title>Genomic Encyclopedia of Type Strains, Phase IV (KMG-IV): sequencing the most valuable type-strain genomes for metagenomic binning, comparative biology and taxonomic classification.</title>
        <authorList>
            <person name="Goeker M."/>
        </authorList>
    </citation>
    <scope>NUCLEOTIDE SEQUENCE [LARGE SCALE GENOMIC DNA]</scope>
    <source>
        <strain evidence="2 3">DSM 45361</strain>
    </source>
</reference>
<feature type="domain" description="DUF3885" evidence="1">
    <location>
        <begin position="23"/>
        <end position="182"/>
    </location>
</feature>
<evidence type="ECO:0000313" key="2">
    <source>
        <dbReference type="EMBL" id="TDQ04937.1"/>
    </source>
</evidence>
<sequence>MANEDLLARWDENWLSCQPYGPVLRQVYPDRWVRFHTLPGSKRYPDTVDELATILGRYNAILDELFCGQDVFVVSPDWSDEPPAPSRPAEHEAWHPGARYWTSVDLESGSQWHMYVSTVHWTPGCLDPLLDAAADDKTAGVLIMDATMRRVCHPYDGGIDVLLVDLAEVDPVRSRFTDWLSPNASGL</sequence>
<dbReference type="Pfam" id="PF13021">
    <property type="entry name" value="DUF3885"/>
    <property type="match status" value="1"/>
</dbReference>
<dbReference type="Proteomes" id="UP000295444">
    <property type="component" value="Unassembled WGS sequence"/>
</dbReference>
<name>A0A4R6SLU1_LABRH</name>
<accession>A0A4R6SLU1</accession>
<organism evidence="2 3">
    <name type="scientific">Labedaea rhizosphaerae</name>
    <dbReference type="NCBI Taxonomy" id="598644"/>
    <lineage>
        <taxon>Bacteria</taxon>
        <taxon>Bacillati</taxon>
        <taxon>Actinomycetota</taxon>
        <taxon>Actinomycetes</taxon>
        <taxon>Pseudonocardiales</taxon>
        <taxon>Pseudonocardiaceae</taxon>
        <taxon>Labedaea</taxon>
    </lineage>
</organism>
<evidence type="ECO:0000259" key="1">
    <source>
        <dbReference type="Pfam" id="PF13021"/>
    </source>
</evidence>
<dbReference type="RefSeq" id="WP_208115550.1">
    <property type="nucleotide sequence ID" value="NZ_SNXZ01000001.1"/>
</dbReference>
<protein>
    <recommendedName>
        <fullName evidence="1">DUF3885 domain-containing protein</fullName>
    </recommendedName>
</protein>
<dbReference type="InterPro" id="IPR024976">
    <property type="entry name" value="DUF3885"/>
</dbReference>
<evidence type="ECO:0000313" key="3">
    <source>
        <dbReference type="Proteomes" id="UP000295444"/>
    </source>
</evidence>
<dbReference type="EMBL" id="SNXZ01000001">
    <property type="protein sequence ID" value="TDQ04937.1"/>
    <property type="molecule type" value="Genomic_DNA"/>
</dbReference>
<gene>
    <name evidence="2" type="ORF">EV186_101898</name>
</gene>
<keyword evidence="3" id="KW-1185">Reference proteome</keyword>
<comment type="caution">
    <text evidence="2">The sequence shown here is derived from an EMBL/GenBank/DDBJ whole genome shotgun (WGS) entry which is preliminary data.</text>
</comment>
<proteinExistence type="predicted"/>
<dbReference type="AlphaFoldDB" id="A0A4R6SLU1"/>